<evidence type="ECO:0000313" key="2">
    <source>
        <dbReference type="Proteomes" id="UP000662185"/>
    </source>
</evidence>
<proteinExistence type="predicted"/>
<dbReference type="InterPro" id="IPR008557">
    <property type="entry name" value="PhoX"/>
</dbReference>
<evidence type="ECO:0000313" key="1">
    <source>
        <dbReference type="EMBL" id="MBD2293307.1"/>
    </source>
</evidence>
<dbReference type="Gene3D" id="2.160.20.160">
    <property type="match status" value="1"/>
</dbReference>
<dbReference type="PRINTS" id="PR00313">
    <property type="entry name" value="CABNDNGRPT"/>
</dbReference>
<dbReference type="AlphaFoldDB" id="A0A926WF65"/>
<comment type="caution">
    <text evidence="1">The sequence shown here is derived from an EMBL/GenBank/DDBJ whole genome shotgun (WGS) entry which is preliminary data.</text>
</comment>
<keyword evidence="2" id="KW-1185">Reference proteome</keyword>
<accession>A0A926WF65</accession>
<dbReference type="InterPro" id="IPR011049">
    <property type="entry name" value="Serralysin-like_metalloprot_C"/>
</dbReference>
<protein>
    <submittedName>
        <fullName evidence="1">DUF839 domain-containing protein</fullName>
    </submittedName>
</protein>
<reference evidence="2" key="1">
    <citation type="journal article" date="2020" name="ISME J.">
        <title>Comparative genomics reveals insights into cyanobacterial evolution and habitat adaptation.</title>
        <authorList>
            <person name="Chen M.Y."/>
            <person name="Teng W.K."/>
            <person name="Zhao L."/>
            <person name="Hu C.X."/>
            <person name="Zhou Y.K."/>
            <person name="Han B.P."/>
            <person name="Song L.R."/>
            <person name="Shu W.S."/>
        </authorList>
    </citation>
    <scope>NUCLEOTIDE SEQUENCE [LARGE SCALE GENOMIC DNA]</scope>
    <source>
        <strain evidence="2">FACHB-251</strain>
    </source>
</reference>
<name>A0A926WF65_9NOST</name>
<dbReference type="EMBL" id="JACJQU010000003">
    <property type="protein sequence ID" value="MBD2293307.1"/>
    <property type="molecule type" value="Genomic_DNA"/>
</dbReference>
<gene>
    <name evidence="1" type="ORF">H6G06_07350</name>
</gene>
<dbReference type="RefSeq" id="WP_190559134.1">
    <property type="nucleotide sequence ID" value="NZ_JACJQU010000003.1"/>
</dbReference>
<organism evidence="1 2">
    <name type="scientific">Anabaena sphaerica FACHB-251</name>
    <dbReference type="NCBI Taxonomy" id="2692883"/>
    <lineage>
        <taxon>Bacteria</taxon>
        <taxon>Bacillati</taxon>
        <taxon>Cyanobacteriota</taxon>
        <taxon>Cyanophyceae</taxon>
        <taxon>Nostocales</taxon>
        <taxon>Nostocaceae</taxon>
        <taxon>Anabaena</taxon>
    </lineage>
</organism>
<dbReference type="Pfam" id="PF05787">
    <property type="entry name" value="PhoX"/>
    <property type="match status" value="1"/>
</dbReference>
<dbReference type="Proteomes" id="UP000662185">
    <property type="component" value="Unassembled WGS sequence"/>
</dbReference>
<sequence length="726" mass="75695">MHINTPFDTTQPAQVKGLNGYTVDPIFTVGETINGYTPPGILDGTGAFELNETTVRILVNSELSSNVGYEYTLESGASLPGARISYFDIDKSTLKIVDSGLAYDTIYNRAGEIVDEASDLEFGGIDRFCSANLMEANQFGAGMGFADTIYFAGEETDGGTEFALDVQTGELWAVPWLGRAAWESVTELDTGNTDQVALLVGDDRGAAPLILYVGNKNVNGDGSFLDRNGLADGKLYVWVADDAADAADAIEADPRDFNGSGNNTNGKFVEIDHYRPDLAGTNGYDAQGFADQAKQDALAAGVGAFLFSRPEDVATNPFDGTEAVLASTGRTGIFDDADTWGTTYKIDVDFGATEITANLNILYDGNDDGNKDFGLRSPDNLDWADNGKIYVQEDRAIGADLFGATSGEEASIWSIDPSAADPAATATRVAQIDRSGVPVGQTDSSPTDIGNWESSGILDVSELFGNAPGTQFIIDTQAHSLRDGDIINKPGIDTDGDGTVEASDNLVQGGQLAFLVTPNASLIQDSQLVSGSTGADTLTGGIDFDGVNDIVFTGAGNDEVDVPFGSNLAGDNRIFTGSGADVIYVGDRDRSFGGSGNDEIDATDATDYRLSGGAGNDIFYLGADGRALGGDGNDQFYVQEGGGNLISGGAGADQFWIVTGDLPATANTIVDFEMGTDVLGISGQGAGFDFSDLTLSGDSIMIGATTVAMLNGMNTTGLTAANFAFV</sequence>
<dbReference type="SUPFAM" id="SSF51120">
    <property type="entry name" value="beta-Roll"/>
    <property type="match status" value="1"/>
</dbReference>